<sequence length="158" mass="17064">MASKKVTATSTVKKVEPVAKATEKKVEVKPAAKVAEKKVEAKTAAKVAEKKVEAKPVEKKVEVKATEKKAEAEVAKKKAETKPAAKKTTAKKATKKENNVYVQFQGMEFDTAAIEAAVKADYTAKNGKKTMSSVSIYIKPEDMKAYYVIDGIIGDVAL</sequence>
<evidence type="ECO:0000313" key="2">
    <source>
        <dbReference type="EMBL" id="MBC5666691.1"/>
    </source>
</evidence>
<evidence type="ECO:0000313" key="3">
    <source>
        <dbReference type="Proteomes" id="UP000597877"/>
    </source>
</evidence>
<name>A0ABR7EZD9_9FIRM</name>
<dbReference type="EMBL" id="JACOOZ010000001">
    <property type="protein sequence ID" value="MBC5666691.1"/>
    <property type="molecule type" value="Genomic_DNA"/>
</dbReference>
<feature type="compositionally biased region" description="Basic and acidic residues" evidence="1">
    <location>
        <begin position="72"/>
        <end position="83"/>
    </location>
</feature>
<evidence type="ECO:0008006" key="4">
    <source>
        <dbReference type="Google" id="ProtNLM"/>
    </source>
</evidence>
<comment type="caution">
    <text evidence="2">The sequence shown here is derived from an EMBL/GenBank/DDBJ whole genome shotgun (WGS) entry which is preliminary data.</text>
</comment>
<feature type="region of interest" description="Disordered" evidence="1">
    <location>
        <begin position="72"/>
        <end position="93"/>
    </location>
</feature>
<gene>
    <name evidence="2" type="ORF">H8S00_01600</name>
</gene>
<keyword evidence="3" id="KW-1185">Reference proteome</keyword>
<feature type="compositionally biased region" description="Basic residues" evidence="1">
    <location>
        <begin position="84"/>
        <end position="93"/>
    </location>
</feature>
<dbReference type="Proteomes" id="UP000597877">
    <property type="component" value="Unassembled WGS sequence"/>
</dbReference>
<organism evidence="2 3">
    <name type="scientific">Eubacterium segne</name>
    <dbReference type="NCBI Taxonomy" id="2763045"/>
    <lineage>
        <taxon>Bacteria</taxon>
        <taxon>Bacillati</taxon>
        <taxon>Bacillota</taxon>
        <taxon>Clostridia</taxon>
        <taxon>Eubacteriales</taxon>
        <taxon>Eubacteriaceae</taxon>
        <taxon>Eubacterium</taxon>
    </lineage>
</organism>
<protein>
    <recommendedName>
        <fullName evidence="4">DNA-binding protein</fullName>
    </recommendedName>
</protein>
<dbReference type="Pfam" id="PF20069">
    <property type="entry name" value="DUF6465"/>
    <property type="match status" value="1"/>
</dbReference>
<evidence type="ECO:0000256" key="1">
    <source>
        <dbReference type="SAM" id="MobiDB-lite"/>
    </source>
</evidence>
<dbReference type="InterPro" id="IPR046313">
    <property type="entry name" value="DUF6465"/>
</dbReference>
<reference evidence="2 3" key="1">
    <citation type="submission" date="2020-08" db="EMBL/GenBank/DDBJ databases">
        <title>Genome public.</title>
        <authorList>
            <person name="Liu C."/>
            <person name="Sun Q."/>
        </authorList>
    </citation>
    <scope>NUCLEOTIDE SEQUENCE [LARGE SCALE GENOMIC DNA]</scope>
    <source>
        <strain evidence="2 3">BX4</strain>
    </source>
</reference>
<proteinExistence type="predicted"/>
<accession>A0ABR7EZD9</accession>
<dbReference type="RefSeq" id="WP_118589267.1">
    <property type="nucleotide sequence ID" value="NZ_JACOOZ010000001.1"/>
</dbReference>